<dbReference type="InterPro" id="IPR049874">
    <property type="entry name" value="ROK_cs"/>
</dbReference>
<keyword evidence="10" id="KW-0119">Carbohydrate metabolism</keyword>
<feature type="region of interest" description="Disordered" evidence="13">
    <location>
        <begin position="1"/>
        <end position="61"/>
    </location>
</feature>
<dbReference type="EMBL" id="GG663735">
    <property type="protein sequence ID" value="EEH61029.1"/>
    <property type="molecule type" value="Genomic_DNA"/>
</dbReference>
<dbReference type="EC" id="2.7.1.4" evidence="11"/>
<dbReference type="PROSITE" id="PS01125">
    <property type="entry name" value="ROK"/>
    <property type="match status" value="1"/>
</dbReference>
<keyword evidence="3" id="KW-0808">Transferase</keyword>
<dbReference type="PANTHER" id="PTHR42742">
    <property type="entry name" value="TRANSCRIPTIONAL REPRESSOR MPRA"/>
    <property type="match status" value="1"/>
</dbReference>
<evidence type="ECO:0000256" key="1">
    <source>
        <dbReference type="ARBA" id="ARBA00001946"/>
    </source>
</evidence>
<dbReference type="SUPFAM" id="SSF53067">
    <property type="entry name" value="Actin-like ATPase domain"/>
    <property type="match status" value="1"/>
</dbReference>
<feature type="compositionally biased region" description="Basic and acidic residues" evidence="13">
    <location>
        <begin position="25"/>
        <end position="34"/>
    </location>
</feature>
<dbReference type="InterPro" id="IPR051804">
    <property type="entry name" value="Carb_Metab_Reg_Kinase/Isom"/>
</dbReference>
<dbReference type="OrthoDB" id="10260668at2759"/>
<dbReference type="OMA" id="DIQAYYI"/>
<protein>
    <recommendedName>
        <fullName evidence="11">fructokinase</fullName>
        <ecNumber evidence="11">2.7.1.4</ecNumber>
    </recommendedName>
</protein>
<keyword evidence="9" id="KW-0460">Magnesium</keyword>
<keyword evidence="8" id="KW-0067">ATP-binding</keyword>
<comment type="catalytic activity">
    <reaction evidence="12">
        <text>D-fructose + ATP = D-fructose 6-phosphate + ADP + H(+)</text>
        <dbReference type="Rhea" id="RHEA:16125"/>
        <dbReference type="ChEBI" id="CHEBI:15378"/>
        <dbReference type="ChEBI" id="CHEBI:30616"/>
        <dbReference type="ChEBI" id="CHEBI:37721"/>
        <dbReference type="ChEBI" id="CHEBI:61527"/>
        <dbReference type="ChEBI" id="CHEBI:456216"/>
        <dbReference type="EC" id="2.7.1.4"/>
    </reaction>
</comment>
<evidence type="ECO:0000256" key="9">
    <source>
        <dbReference type="ARBA" id="ARBA00022842"/>
    </source>
</evidence>
<evidence type="ECO:0000313" key="15">
    <source>
        <dbReference type="Proteomes" id="UP000001876"/>
    </source>
</evidence>
<name>C1MJ60_MICPC</name>
<evidence type="ECO:0000256" key="3">
    <source>
        <dbReference type="ARBA" id="ARBA00022679"/>
    </source>
</evidence>
<gene>
    <name evidence="14" type="ORF">MICPUCDRAFT_46426</name>
</gene>
<keyword evidence="6" id="KW-0418">Kinase</keyword>
<accession>C1MJ60</accession>
<evidence type="ECO:0000256" key="12">
    <source>
        <dbReference type="ARBA" id="ARBA00048451"/>
    </source>
</evidence>
<evidence type="ECO:0000256" key="13">
    <source>
        <dbReference type="SAM" id="MobiDB-lite"/>
    </source>
</evidence>
<feature type="region of interest" description="Disordered" evidence="13">
    <location>
        <begin position="429"/>
        <end position="448"/>
    </location>
</feature>
<dbReference type="STRING" id="564608.C1MJ60"/>
<dbReference type="GO" id="GO:0005524">
    <property type="term" value="F:ATP binding"/>
    <property type="evidence" value="ECO:0007669"/>
    <property type="project" value="UniProtKB-KW"/>
</dbReference>
<dbReference type="Gene3D" id="3.30.420.40">
    <property type="match status" value="2"/>
</dbReference>
<keyword evidence="15" id="KW-1185">Reference proteome</keyword>
<keyword evidence="7" id="KW-0862">Zinc</keyword>
<comment type="similarity">
    <text evidence="2">Belongs to the ROK (NagC/XylR) family.</text>
</comment>
<evidence type="ECO:0000256" key="10">
    <source>
        <dbReference type="ARBA" id="ARBA00023277"/>
    </source>
</evidence>
<reference evidence="14 15" key="1">
    <citation type="journal article" date="2009" name="Science">
        <title>Green evolution and dynamic adaptations revealed by genomes of the marine picoeukaryotes Micromonas.</title>
        <authorList>
            <person name="Worden A.Z."/>
            <person name="Lee J.H."/>
            <person name="Mock T."/>
            <person name="Rouze P."/>
            <person name="Simmons M.P."/>
            <person name="Aerts A.L."/>
            <person name="Allen A.E."/>
            <person name="Cuvelier M.L."/>
            <person name="Derelle E."/>
            <person name="Everett M.V."/>
            <person name="Foulon E."/>
            <person name="Grimwood J."/>
            <person name="Gundlach H."/>
            <person name="Henrissat B."/>
            <person name="Napoli C."/>
            <person name="McDonald S.M."/>
            <person name="Parker M.S."/>
            <person name="Rombauts S."/>
            <person name="Salamov A."/>
            <person name="Von Dassow P."/>
            <person name="Badger J.H."/>
            <person name="Coutinho P.M."/>
            <person name="Demir E."/>
            <person name="Dubchak I."/>
            <person name="Gentemann C."/>
            <person name="Eikrem W."/>
            <person name="Gready J.E."/>
            <person name="John U."/>
            <person name="Lanier W."/>
            <person name="Lindquist E.A."/>
            <person name="Lucas S."/>
            <person name="Mayer K.F."/>
            <person name="Moreau H."/>
            <person name="Not F."/>
            <person name="Otillar R."/>
            <person name="Panaud O."/>
            <person name="Pangilinan J."/>
            <person name="Paulsen I."/>
            <person name="Piegu B."/>
            <person name="Poliakov A."/>
            <person name="Robbens S."/>
            <person name="Schmutz J."/>
            <person name="Toulza E."/>
            <person name="Wyss T."/>
            <person name="Zelensky A."/>
            <person name="Zhou K."/>
            <person name="Armbrust E.V."/>
            <person name="Bhattacharya D."/>
            <person name="Goodenough U.W."/>
            <person name="Van de Peer Y."/>
            <person name="Grigoriev I.V."/>
        </authorList>
    </citation>
    <scope>NUCLEOTIDE SEQUENCE [LARGE SCALE GENOMIC DNA]</scope>
    <source>
        <strain evidence="14 15">CCMP1545</strain>
    </source>
</reference>
<evidence type="ECO:0000256" key="8">
    <source>
        <dbReference type="ARBA" id="ARBA00022840"/>
    </source>
</evidence>
<dbReference type="GO" id="GO:0046872">
    <property type="term" value="F:metal ion binding"/>
    <property type="evidence" value="ECO:0007669"/>
    <property type="project" value="UniProtKB-KW"/>
</dbReference>
<dbReference type="AlphaFoldDB" id="C1MJ60"/>
<dbReference type="Pfam" id="PF00480">
    <property type="entry name" value="ROK"/>
    <property type="match status" value="1"/>
</dbReference>
<evidence type="ECO:0000256" key="11">
    <source>
        <dbReference type="ARBA" id="ARBA00038887"/>
    </source>
</evidence>
<dbReference type="GO" id="GO:0008865">
    <property type="term" value="F:fructokinase activity"/>
    <property type="evidence" value="ECO:0007669"/>
    <property type="project" value="UniProtKB-EC"/>
</dbReference>
<dbReference type="KEGG" id="mpp:MICPUCDRAFT_46426"/>
<organism evidence="15">
    <name type="scientific">Micromonas pusilla (strain CCMP1545)</name>
    <name type="common">Picoplanktonic green alga</name>
    <dbReference type="NCBI Taxonomy" id="564608"/>
    <lineage>
        <taxon>Eukaryota</taxon>
        <taxon>Viridiplantae</taxon>
        <taxon>Chlorophyta</taxon>
        <taxon>Mamiellophyceae</taxon>
        <taxon>Mamiellales</taxon>
        <taxon>Mamiellaceae</taxon>
        <taxon>Micromonas</taxon>
    </lineage>
</organism>
<feature type="compositionally biased region" description="Acidic residues" evidence="13">
    <location>
        <begin position="497"/>
        <end position="512"/>
    </location>
</feature>
<evidence type="ECO:0000256" key="4">
    <source>
        <dbReference type="ARBA" id="ARBA00022723"/>
    </source>
</evidence>
<feature type="region of interest" description="Disordered" evidence="13">
    <location>
        <begin position="482"/>
        <end position="512"/>
    </location>
</feature>
<dbReference type="InterPro" id="IPR043129">
    <property type="entry name" value="ATPase_NBD"/>
</dbReference>
<sequence length="512" mass="53109">MSDLDSYSDASHGSPYLTTPPPAAREFHRARPRADPSSPGDDYHSARAANSVNESAASTVADDDAGVANEWARRVRSLFPTGELERGRKDDVALAENAIAAMRPDEPRARFAGVEGGGTTWVCAVAEGDPDAIVARAEFPTTTPSETLARVKKWLDARHEEAPFDGLGIATFGPLCLDVASSRYGTITHSPKPGWTRVDVLKRLSSGFDCPVAIDTDVNAPAASELADLKRDAIEAADGDFTAADAMQNLAYVTVGTGVGVGIIVGGEPVHGLVHPEAGHARVARFPGDGEKGAPGAFVGACPYHEDCVEGMCSAAAVAKRCGVAVSELSNVADDDDAWDATAHYVAGLCANLILTTSPQRIVLGGGVLQRRALVSKIRVHVKAQLGGYVKHDMVNTRAGLRELIVSSRRGNDAGVVGALTLAKGAAEKARGRGGGGGGAAAAAARRGNGGRRKGWRAHLAHFLVGTVCALVGAKFGVRREERKVDASVGVASAEAAAEEEDASEASESDEV</sequence>
<evidence type="ECO:0000313" key="14">
    <source>
        <dbReference type="EMBL" id="EEH61029.1"/>
    </source>
</evidence>
<dbReference type="RefSeq" id="XP_003055777.1">
    <property type="nucleotide sequence ID" value="XM_003055731.1"/>
</dbReference>
<dbReference type="CDD" id="cd24067">
    <property type="entry name" value="ASKHA_NBD_ROK_BsFRK-like"/>
    <property type="match status" value="1"/>
</dbReference>
<dbReference type="Proteomes" id="UP000001876">
    <property type="component" value="Unassembled WGS sequence"/>
</dbReference>
<evidence type="ECO:0000256" key="6">
    <source>
        <dbReference type="ARBA" id="ARBA00022777"/>
    </source>
</evidence>
<comment type="cofactor">
    <cofactor evidence="1">
        <name>Mg(2+)</name>
        <dbReference type="ChEBI" id="CHEBI:18420"/>
    </cofactor>
</comment>
<dbReference type="eggNOG" id="ENOG502QRD3">
    <property type="taxonomic scope" value="Eukaryota"/>
</dbReference>
<dbReference type="GeneID" id="9680413"/>
<feature type="compositionally biased region" description="Polar residues" evidence="13">
    <location>
        <begin position="48"/>
        <end position="58"/>
    </location>
</feature>
<dbReference type="PANTHER" id="PTHR42742:SF3">
    <property type="entry name" value="FRUCTOKINASE"/>
    <property type="match status" value="1"/>
</dbReference>
<dbReference type="FunFam" id="3.30.420.40:FF:000153">
    <property type="entry name" value="Putative fructokinase"/>
    <property type="match status" value="1"/>
</dbReference>
<evidence type="ECO:0000256" key="2">
    <source>
        <dbReference type="ARBA" id="ARBA00006479"/>
    </source>
</evidence>
<dbReference type="InterPro" id="IPR000600">
    <property type="entry name" value="ROK"/>
</dbReference>
<evidence type="ECO:0000256" key="5">
    <source>
        <dbReference type="ARBA" id="ARBA00022741"/>
    </source>
</evidence>
<keyword evidence="5" id="KW-0547">Nucleotide-binding</keyword>
<evidence type="ECO:0000256" key="7">
    <source>
        <dbReference type="ARBA" id="ARBA00022833"/>
    </source>
</evidence>
<proteinExistence type="inferred from homology"/>
<feature type="compositionally biased region" description="Low complexity" evidence="13">
    <location>
        <begin position="487"/>
        <end position="496"/>
    </location>
</feature>
<keyword evidence="4" id="KW-0479">Metal-binding</keyword>